<keyword evidence="4" id="KW-1185">Reference proteome</keyword>
<name>A0A133ZI55_9FIRM</name>
<dbReference type="InterPro" id="IPR011990">
    <property type="entry name" value="TPR-like_helical_dom_sf"/>
</dbReference>
<feature type="compositionally biased region" description="Acidic residues" evidence="2">
    <location>
        <begin position="289"/>
        <end position="300"/>
    </location>
</feature>
<dbReference type="AlphaFoldDB" id="A0A133ZI55"/>
<feature type="repeat" description="TPR" evidence="1">
    <location>
        <begin position="27"/>
        <end position="60"/>
    </location>
</feature>
<dbReference type="InterPro" id="IPR019734">
    <property type="entry name" value="TPR_rpt"/>
</dbReference>
<sequence>MKKFILPLVLVFSVVLTGCANIKSMRVNAQMKSAQKYLLEEDYEKAIVKLEKTIAIDPKNVDAYILLAKAYQEADMQEEAEEIIDKIRDINGVRLSSIQEEKVRVLDSKRIYSEILNNFYKTGIIGDVDELYWLDYVNEISSLEDDHIKYYYFTLEDVTGDGKDEIIIGEKYKSSSSEFGYICEVIKGRAVRIGYIDSYGMFTDNNLLVNSFVDSETKEEKTQVFGYYASIADFLILDKDKHSKEIDEAKEMIVNNKIKLKFDDIVTPLNPENIKEAVDKMSLKDIDSIDEEDKSSDNEESSTTNNKRKKKDKEVYEKWRSNFFKINEEYDGRFELMDITGDNRDELIVKLGDDGDSYSYIILGTLGNEIYILAASGNSDDFRMFEDNSILFVSENGDKSKQFEYYKYNRDIRRFYMEKAGQHREGDLEYLDKLLEKKVKLTGDDIDTELTKENLDVAFGD</sequence>
<dbReference type="PROSITE" id="PS50005">
    <property type="entry name" value="TPR"/>
    <property type="match status" value="1"/>
</dbReference>
<gene>
    <name evidence="3" type="ORF">HMPREF1866_02191</name>
</gene>
<feature type="region of interest" description="Disordered" evidence="2">
    <location>
        <begin position="289"/>
        <end position="311"/>
    </location>
</feature>
<evidence type="ECO:0000256" key="2">
    <source>
        <dbReference type="SAM" id="MobiDB-lite"/>
    </source>
</evidence>
<dbReference type="PATRIC" id="fig|467210.3.peg.2169"/>
<proteinExistence type="predicted"/>
<dbReference type="Proteomes" id="UP000070394">
    <property type="component" value="Unassembled WGS sequence"/>
</dbReference>
<comment type="caution">
    <text evidence="3">The sequence shown here is derived from an EMBL/GenBank/DDBJ whole genome shotgun (WGS) entry which is preliminary data.</text>
</comment>
<protein>
    <submittedName>
        <fullName evidence="3">Tetratricopeptide repeat protein</fullName>
    </submittedName>
</protein>
<reference evidence="4" key="1">
    <citation type="submission" date="2016-01" db="EMBL/GenBank/DDBJ databases">
        <authorList>
            <person name="Mitreva M."/>
            <person name="Pepin K.H."/>
            <person name="Mihindukulasuriya K.A."/>
            <person name="Fulton R."/>
            <person name="Fronick C."/>
            <person name="O'Laughlin M."/>
            <person name="Miner T."/>
            <person name="Herter B."/>
            <person name="Rosa B.A."/>
            <person name="Cordes M."/>
            <person name="Tomlinson C."/>
            <person name="Wollam A."/>
            <person name="Palsikar V.B."/>
            <person name="Mardis E.R."/>
            <person name="Wilson R.K."/>
        </authorList>
    </citation>
    <scope>NUCLEOTIDE SEQUENCE [LARGE SCALE GENOMIC DNA]</scope>
    <source>
        <strain evidence="4">DNF00896</strain>
    </source>
</reference>
<evidence type="ECO:0000256" key="1">
    <source>
        <dbReference type="PROSITE-ProRule" id="PRU00339"/>
    </source>
</evidence>
<dbReference type="Pfam" id="PF14559">
    <property type="entry name" value="TPR_19"/>
    <property type="match status" value="1"/>
</dbReference>
<dbReference type="RefSeq" id="WP_060931805.1">
    <property type="nucleotide sequence ID" value="NZ_KQ959840.1"/>
</dbReference>
<dbReference type="PROSITE" id="PS51257">
    <property type="entry name" value="PROKAR_LIPOPROTEIN"/>
    <property type="match status" value="1"/>
</dbReference>
<evidence type="ECO:0000313" key="3">
    <source>
        <dbReference type="EMBL" id="KXB55128.1"/>
    </source>
</evidence>
<dbReference type="SUPFAM" id="SSF48452">
    <property type="entry name" value="TPR-like"/>
    <property type="match status" value="1"/>
</dbReference>
<dbReference type="Gene3D" id="1.25.40.10">
    <property type="entry name" value="Tetratricopeptide repeat domain"/>
    <property type="match status" value="1"/>
</dbReference>
<accession>A0A133ZI55</accession>
<dbReference type="OrthoDB" id="9802197at2"/>
<organism evidence="3 4">
    <name type="scientific">Lachnoanaerobaculum saburreum</name>
    <dbReference type="NCBI Taxonomy" id="467210"/>
    <lineage>
        <taxon>Bacteria</taxon>
        <taxon>Bacillati</taxon>
        <taxon>Bacillota</taxon>
        <taxon>Clostridia</taxon>
        <taxon>Lachnospirales</taxon>
        <taxon>Lachnospiraceae</taxon>
        <taxon>Lachnoanaerobaculum</taxon>
    </lineage>
</organism>
<dbReference type="EMBL" id="LSDA01000119">
    <property type="protein sequence ID" value="KXB55128.1"/>
    <property type="molecule type" value="Genomic_DNA"/>
</dbReference>
<keyword evidence="1" id="KW-0802">TPR repeat</keyword>
<dbReference type="SMART" id="SM00028">
    <property type="entry name" value="TPR"/>
    <property type="match status" value="2"/>
</dbReference>
<evidence type="ECO:0000313" key="4">
    <source>
        <dbReference type="Proteomes" id="UP000070394"/>
    </source>
</evidence>